<evidence type="ECO:0000256" key="1">
    <source>
        <dbReference type="SAM" id="Phobius"/>
    </source>
</evidence>
<feature type="transmembrane region" description="Helical" evidence="1">
    <location>
        <begin position="47"/>
        <end position="70"/>
    </location>
</feature>
<evidence type="ECO:0000313" key="2">
    <source>
        <dbReference type="EMBL" id="MFC4201009.1"/>
    </source>
</evidence>
<dbReference type="RefSeq" id="WP_217963640.1">
    <property type="nucleotide sequence ID" value="NZ_JAHTBN010000002.1"/>
</dbReference>
<organism evidence="2 3">
    <name type="scientific">Candidimonas humi</name>
    <dbReference type="NCBI Taxonomy" id="683355"/>
    <lineage>
        <taxon>Bacteria</taxon>
        <taxon>Pseudomonadati</taxon>
        <taxon>Pseudomonadota</taxon>
        <taxon>Betaproteobacteria</taxon>
        <taxon>Burkholderiales</taxon>
        <taxon>Alcaligenaceae</taxon>
        <taxon>Candidimonas</taxon>
    </lineage>
</organism>
<reference evidence="3" key="1">
    <citation type="journal article" date="2019" name="Int. J. Syst. Evol. Microbiol.">
        <title>The Global Catalogue of Microorganisms (GCM) 10K type strain sequencing project: providing services to taxonomists for standard genome sequencing and annotation.</title>
        <authorList>
            <consortium name="The Broad Institute Genomics Platform"/>
            <consortium name="The Broad Institute Genome Sequencing Center for Infectious Disease"/>
            <person name="Wu L."/>
            <person name="Ma J."/>
        </authorList>
    </citation>
    <scope>NUCLEOTIDE SEQUENCE [LARGE SCALE GENOMIC DNA]</scope>
    <source>
        <strain evidence="3">LMG 24813</strain>
    </source>
</reference>
<accession>A0ABV8NYV6</accession>
<dbReference type="Proteomes" id="UP001595848">
    <property type="component" value="Unassembled WGS sequence"/>
</dbReference>
<gene>
    <name evidence="2" type="ORF">ACFOY1_08590</name>
</gene>
<name>A0ABV8NYV6_9BURK</name>
<proteinExistence type="predicted"/>
<keyword evidence="1" id="KW-0472">Membrane</keyword>
<dbReference type="Pfam" id="PF11174">
    <property type="entry name" value="DUF2970"/>
    <property type="match status" value="1"/>
</dbReference>
<evidence type="ECO:0000313" key="3">
    <source>
        <dbReference type="Proteomes" id="UP001595848"/>
    </source>
</evidence>
<protein>
    <submittedName>
        <fullName evidence="2">DUF2970 domain-containing protein</fullName>
    </submittedName>
</protein>
<keyword evidence="3" id="KW-1185">Reference proteome</keyword>
<dbReference type="EMBL" id="JBHSBV010000003">
    <property type="protein sequence ID" value="MFC4201009.1"/>
    <property type="molecule type" value="Genomic_DNA"/>
</dbReference>
<keyword evidence="1" id="KW-1133">Transmembrane helix</keyword>
<sequence length="75" mass="8165">MADENQDPPKRKLNFLQTMKAVSWAFFGVRKGKGYAEDIAKLDPGHIIIGGIIAAILFVLVLVWIAHMVVSSAVG</sequence>
<dbReference type="InterPro" id="IPR021344">
    <property type="entry name" value="DUF2970"/>
</dbReference>
<comment type="caution">
    <text evidence="2">The sequence shown here is derived from an EMBL/GenBank/DDBJ whole genome shotgun (WGS) entry which is preliminary data.</text>
</comment>
<keyword evidence="1" id="KW-0812">Transmembrane</keyword>